<feature type="transmembrane region" description="Helical" evidence="9">
    <location>
        <begin position="210"/>
        <end position="229"/>
    </location>
</feature>
<evidence type="ECO:0000313" key="11">
    <source>
        <dbReference type="EMBL" id="GAC97133.1"/>
    </source>
</evidence>
<dbReference type="AlphaFoldDB" id="R9P6V1"/>
<feature type="domain" description="Wax synthase" evidence="10">
    <location>
        <begin position="323"/>
        <end position="384"/>
    </location>
</feature>
<feature type="transmembrane region" description="Helical" evidence="9">
    <location>
        <begin position="444"/>
        <end position="462"/>
    </location>
</feature>
<dbReference type="eggNOG" id="ENOG502SS5M">
    <property type="taxonomic scope" value="Eukaryota"/>
</dbReference>
<dbReference type="GO" id="GO:0016020">
    <property type="term" value="C:membrane"/>
    <property type="evidence" value="ECO:0007669"/>
    <property type="project" value="UniProtKB-SubCell"/>
</dbReference>
<dbReference type="Pfam" id="PF13813">
    <property type="entry name" value="MBOAT_2"/>
    <property type="match status" value="1"/>
</dbReference>
<comment type="subcellular location">
    <subcellularLocation>
        <location evidence="1">Membrane</location>
        <topology evidence="1">Multi-pass membrane protein</topology>
    </subcellularLocation>
</comment>
<sequence length="668" mass="73958">MVSRMSASHLEASWEPNFRPALPSLTLCIVWLFLLCLTLPSASTSSRLLRLASFPPLAIISAHLAFDRTYTCGNPLRDLLLPTLTWSITCKAVEICLVYSAGGPRLIRPFLPDTSGPVAKMQASKYDQYQWQPVDFPKPLSWGRIVYGLDVLFLRRPGTSMILPKQGRALEWSKRGLNEWASYLKIHKCQPHEIPAHSPVRRFGEREMPLLPAFLQIAFVWTSFSWWYAVAAPSSEVISVLGFYVPIDSSSSRSFLDALLPAVVPRHHLVLLGAPASAFALPLLTRFAMVITVGGAVFLAPGFLESLMLLVWKPFPATCFLSAFEQPLTSPGLGRFWARSWHATSQRDYLNMASMLPFSNHPALQVLYVFFWSGVQHSLMFARLRTDPSAPFNLTTILTYMLDPGMMTFFLSQGIGILIERAVLDALPISWKKQRSVVTMARRIWMFSVLLVAGCAFLDSILEKQLFTKDILDGFSPSALGLMLAGKKYDLSRMWISTPILALTQLITTLLTPSPPPAHPSWSGSLPPFPDTSGSLVSACTFAVGPPGPPASALCPAFDAFCTKFRDDIRSHHIRTLKSHPPLSPRNDDDDEHDPLSTVKFRTGCTGGSSTSSDGSYISAYTATCIVDGVDWVPFVFDQFLKAEFSEKGSDRLPIWSSFVGCQVPARL</sequence>
<organism evidence="11 12">
    <name type="scientific">Pseudozyma hubeiensis (strain SY62)</name>
    <name type="common">Yeast</name>
    <dbReference type="NCBI Taxonomy" id="1305764"/>
    <lineage>
        <taxon>Eukaryota</taxon>
        <taxon>Fungi</taxon>
        <taxon>Dikarya</taxon>
        <taxon>Basidiomycota</taxon>
        <taxon>Ustilaginomycotina</taxon>
        <taxon>Ustilaginomycetes</taxon>
        <taxon>Ustilaginales</taxon>
        <taxon>Ustilaginaceae</taxon>
        <taxon>Pseudozyma</taxon>
    </lineage>
</organism>
<evidence type="ECO:0000256" key="1">
    <source>
        <dbReference type="ARBA" id="ARBA00004141"/>
    </source>
</evidence>
<evidence type="ECO:0000256" key="6">
    <source>
        <dbReference type="ARBA" id="ARBA00022989"/>
    </source>
</evidence>
<dbReference type="GO" id="GO:0008374">
    <property type="term" value="F:O-acyltransferase activity"/>
    <property type="evidence" value="ECO:0007669"/>
    <property type="project" value="InterPro"/>
</dbReference>
<dbReference type="GeneID" id="24109999"/>
<dbReference type="PANTHER" id="PTHR31595:SF57">
    <property type="entry name" value="OS04G0481900 PROTEIN"/>
    <property type="match status" value="1"/>
</dbReference>
<keyword evidence="4" id="KW-0808">Transferase</keyword>
<dbReference type="InterPro" id="IPR032805">
    <property type="entry name" value="Wax_synthase_dom"/>
</dbReference>
<evidence type="ECO:0000256" key="2">
    <source>
        <dbReference type="ARBA" id="ARBA00005179"/>
    </source>
</evidence>
<dbReference type="OrthoDB" id="1077582at2759"/>
<comment type="pathway">
    <text evidence="2">Secondary metabolite biosynthesis.</text>
</comment>
<accession>R9P6V1</accession>
<feature type="transmembrane region" description="Helical" evidence="9">
    <location>
        <begin position="20"/>
        <end position="40"/>
    </location>
</feature>
<dbReference type="STRING" id="1305764.R9P6V1"/>
<evidence type="ECO:0000256" key="3">
    <source>
        <dbReference type="ARBA" id="ARBA00007282"/>
    </source>
</evidence>
<dbReference type="RefSeq" id="XP_012190720.1">
    <property type="nucleotide sequence ID" value="XM_012335330.1"/>
</dbReference>
<feature type="transmembrane region" description="Helical" evidence="9">
    <location>
        <begin position="287"/>
        <end position="312"/>
    </location>
</feature>
<evidence type="ECO:0000256" key="9">
    <source>
        <dbReference type="SAM" id="Phobius"/>
    </source>
</evidence>
<evidence type="ECO:0000313" key="12">
    <source>
        <dbReference type="Proteomes" id="UP000014071"/>
    </source>
</evidence>
<keyword evidence="5 9" id="KW-0812">Transmembrane</keyword>
<proteinExistence type="inferred from homology"/>
<keyword evidence="7 9" id="KW-0472">Membrane</keyword>
<dbReference type="GO" id="GO:0006629">
    <property type="term" value="P:lipid metabolic process"/>
    <property type="evidence" value="ECO:0007669"/>
    <property type="project" value="InterPro"/>
</dbReference>
<name>R9P6V1_PSEHS</name>
<reference evidence="12" key="1">
    <citation type="journal article" date="2013" name="Genome Announc.">
        <title>Draft genome sequence of the basidiomycetous yeast-like fungus Pseudozyma hubeiensis SY62, which produces an abundant amount of the biosurfactant mannosylerythritol lipids.</title>
        <authorList>
            <person name="Konishi M."/>
            <person name="Hatada Y."/>
            <person name="Horiuchi J."/>
        </authorList>
    </citation>
    <scope>NUCLEOTIDE SEQUENCE [LARGE SCALE GENOMIC DNA]</scope>
    <source>
        <strain evidence="12">SY62</strain>
    </source>
</reference>
<keyword evidence="6 9" id="KW-1133">Transmembrane helix</keyword>
<feature type="transmembrane region" description="Helical" evidence="9">
    <location>
        <begin position="404"/>
        <end position="424"/>
    </location>
</feature>
<dbReference type="HOGENOM" id="CLU_026730_0_0_1"/>
<evidence type="ECO:0000256" key="5">
    <source>
        <dbReference type="ARBA" id="ARBA00022692"/>
    </source>
</evidence>
<keyword evidence="12" id="KW-1185">Reference proteome</keyword>
<dbReference type="EMBL" id="DF238808">
    <property type="protein sequence ID" value="GAC97133.1"/>
    <property type="molecule type" value="Genomic_DNA"/>
</dbReference>
<dbReference type="Proteomes" id="UP000014071">
    <property type="component" value="Unassembled WGS sequence"/>
</dbReference>
<evidence type="ECO:0000256" key="4">
    <source>
        <dbReference type="ARBA" id="ARBA00022679"/>
    </source>
</evidence>
<comment type="similarity">
    <text evidence="3">Belongs to the wax synthase family.</text>
</comment>
<dbReference type="InterPro" id="IPR044851">
    <property type="entry name" value="Wax_synthase"/>
</dbReference>
<evidence type="ECO:0000259" key="10">
    <source>
        <dbReference type="Pfam" id="PF13813"/>
    </source>
</evidence>
<gene>
    <name evidence="11" type="ORF">PHSY_004718</name>
</gene>
<dbReference type="PANTHER" id="PTHR31595">
    <property type="entry name" value="LONG-CHAIN-ALCOHOL O-FATTY-ACYLTRANSFERASE 3-RELATED"/>
    <property type="match status" value="1"/>
</dbReference>
<protein>
    <recommendedName>
        <fullName evidence="10">Wax synthase domain-containing protein</fullName>
    </recommendedName>
</protein>
<feature type="region of interest" description="Disordered" evidence="8">
    <location>
        <begin position="576"/>
        <end position="595"/>
    </location>
</feature>
<evidence type="ECO:0000256" key="7">
    <source>
        <dbReference type="ARBA" id="ARBA00023136"/>
    </source>
</evidence>
<evidence type="ECO:0000256" key="8">
    <source>
        <dbReference type="SAM" id="MobiDB-lite"/>
    </source>
</evidence>